<evidence type="ECO:0000256" key="3">
    <source>
        <dbReference type="ARBA" id="ARBA00013085"/>
    </source>
</evidence>
<evidence type="ECO:0000256" key="7">
    <source>
        <dbReference type="ARBA" id="ARBA00049158"/>
    </source>
</evidence>
<evidence type="ECO:0000259" key="9">
    <source>
        <dbReference type="Pfam" id="PF02811"/>
    </source>
</evidence>
<dbReference type="Gene3D" id="3.20.20.140">
    <property type="entry name" value="Metal-dependent hydrolases"/>
    <property type="match status" value="1"/>
</dbReference>
<keyword evidence="5 8" id="KW-0378">Hydrolase</keyword>
<dbReference type="NCBIfam" id="TIGR01856">
    <property type="entry name" value="hisJ_fam"/>
    <property type="match status" value="1"/>
</dbReference>
<evidence type="ECO:0000313" key="11">
    <source>
        <dbReference type="Proteomes" id="UP000501812"/>
    </source>
</evidence>
<gene>
    <name evidence="10" type="ORF">HHL09_15340</name>
</gene>
<dbReference type="KEGG" id="luo:HHL09_15340"/>
<dbReference type="NCBIfam" id="NF005596">
    <property type="entry name" value="PRK07328.1"/>
    <property type="match status" value="1"/>
</dbReference>
<dbReference type="Proteomes" id="UP000501812">
    <property type="component" value="Chromosome"/>
</dbReference>
<organism evidence="10 11">
    <name type="scientific">Luteolibacter luteus</name>
    <dbReference type="NCBI Taxonomy" id="2728835"/>
    <lineage>
        <taxon>Bacteria</taxon>
        <taxon>Pseudomonadati</taxon>
        <taxon>Verrucomicrobiota</taxon>
        <taxon>Verrucomicrobiia</taxon>
        <taxon>Verrucomicrobiales</taxon>
        <taxon>Verrucomicrobiaceae</taxon>
        <taxon>Luteolibacter</taxon>
    </lineage>
</organism>
<dbReference type="InterPro" id="IPR016195">
    <property type="entry name" value="Pol/histidinol_Pase-like"/>
</dbReference>
<dbReference type="GO" id="GO:0005737">
    <property type="term" value="C:cytoplasm"/>
    <property type="evidence" value="ECO:0007669"/>
    <property type="project" value="TreeGrafter"/>
</dbReference>
<dbReference type="GO" id="GO:0000105">
    <property type="term" value="P:L-histidine biosynthetic process"/>
    <property type="evidence" value="ECO:0007669"/>
    <property type="project" value="UniProtKB-UniRule"/>
</dbReference>
<dbReference type="GO" id="GO:0004401">
    <property type="term" value="F:histidinol-phosphatase activity"/>
    <property type="evidence" value="ECO:0007669"/>
    <property type="project" value="UniProtKB-UniRule"/>
</dbReference>
<feature type="domain" description="PHP" evidence="9">
    <location>
        <begin position="30"/>
        <end position="215"/>
    </location>
</feature>
<dbReference type="EMBL" id="CP051774">
    <property type="protein sequence ID" value="QJE97102.1"/>
    <property type="molecule type" value="Genomic_DNA"/>
</dbReference>
<dbReference type="UniPathway" id="UPA00031">
    <property type="reaction ID" value="UER00013"/>
</dbReference>
<dbReference type="CDD" id="cd12110">
    <property type="entry name" value="PHP_HisPPase_Hisj_like"/>
    <property type="match status" value="1"/>
</dbReference>
<evidence type="ECO:0000256" key="2">
    <source>
        <dbReference type="ARBA" id="ARBA00009152"/>
    </source>
</evidence>
<evidence type="ECO:0000256" key="1">
    <source>
        <dbReference type="ARBA" id="ARBA00004970"/>
    </source>
</evidence>
<proteinExistence type="inferred from homology"/>
<comment type="pathway">
    <text evidence="1 8">Amino-acid biosynthesis; L-histidine biosynthesis; L-histidine from 5-phospho-alpha-D-ribose 1-diphosphate: step 8/9.</text>
</comment>
<dbReference type="PANTHER" id="PTHR21039:SF0">
    <property type="entry name" value="HISTIDINOL-PHOSPHATASE"/>
    <property type="match status" value="1"/>
</dbReference>
<dbReference type="AlphaFoldDB" id="A0A858RJR4"/>
<name>A0A858RJR4_9BACT</name>
<protein>
    <recommendedName>
        <fullName evidence="3 8">Histidinol-phosphatase</fullName>
        <shortName evidence="8">HolPase</shortName>
        <ecNumber evidence="3 8">3.1.3.15</ecNumber>
    </recommendedName>
</protein>
<evidence type="ECO:0000256" key="5">
    <source>
        <dbReference type="ARBA" id="ARBA00022801"/>
    </source>
</evidence>
<evidence type="ECO:0000256" key="6">
    <source>
        <dbReference type="ARBA" id="ARBA00023102"/>
    </source>
</evidence>
<reference evidence="10 11" key="1">
    <citation type="submission" date="2020-04" db="EMBL/GenBank/DDBJ databases">
        <title>Luteolibacter sp. G-1-1-1 isolated from soil.</title>
        <authorList>
            <person name="Dahal R.H."/>
        </authorList>
    </citation>
    <scope>NUCLEOTIDE SEQUENCE [LARGE SCALE GENOMIC DNA]</scope>
    <source>
        <strain evidence="10 11">G-1-1-1</strain>
    </source>
</reference>
<dbReference type="InterPro" id="IPR004013">
    <property type="entry name" value="PHP_dom"/>
</dbReference>
<dbReference type="Pfam" id="PF02811">
    <property type="entry name" value="PHP"/>
    <property type="match status" value="1"/>
</dbReference>
<comment type="catalytic activity">
    <reaction evidence="7 8">
        <text>L-histidinol phosphate + H2O = L-histidinol + phosphate</text>
        <dbReference type="Rhea" id="RHEA:14465"/>
        <dbReference type="ChEBI" id="CHEBI:15377"/>
        <dbReference type="ChEBI" id="CHEBI:43474"/>
        <dbReference type="ChEBI" id="CHEBI:57699"/>
        <dbReference type="ChEBI" id="CHEBI:57980"/>
        <dbReference type="EC" id="3.1.3.15"/>
    </reaction>
</comment>
<evidence type="ECO:0000256" key="4">
    <source>
        <dbReference type="ARBA" id="ARBA00022605"/>
    </source>
</evidence>
<accession>A0A858RJR4</accession>
<keyword evidence="4 8" id="KW-0028">Amino-acid biosynthesis</keyword>
<evidence type="ECO:0000313" key="10">
    <source>
        <dbReference type="EMBL" id="QJE97102.1"/>
    </source>
</evidence>
<dbReference type="InterPro" id="IPR010140">
    <property type="entry name" value="Histidinol_P_phosphatase_HisJ"/>
</dbReference>
<keyword evidence="6 8" id="KW-0368">Histidine biosynthesis</keyword>
<evidence type="ECO:0000256" key="8">
    <source>
        <dbReference type="RuleBase" id="RU366003"/>
    </source>
</evidence>
<dbReference type="PANTHER" id="PTHR21039">
    <property type="entry name" value="HISTIDINOL PHOSPHATASE-RELATED"/>
    <property type="match status" value="1"/>
</dbReference>
<keyword evidence="11" id="KW-1185">Reference proteome</keyword>
<comment type="similarity">
    <text evidence="2 8">Belongs to the PHP hydrolase family. HisK subfamily.</text>
</comment>
<sequence>MRLAVRVAKGDARSVSSIPTTNAAPLLYESHSHTPLCKHAYGTPQEFAAVALERNLKGITFTCHCPLPDGNSSHVRMDPEQFPEYLDLITSAREAYAGKVDVRTGIESDYFPGVEPWLEALHARAPLSHVLGSVHYQLAPYRKHYFKGDVLAYQKLYYEHLAMSAETGLFDTLAHPDLIKNESPADWDFERLRDDISRSLDRIAATGVAMELNTSGLFKSLPEMNPSPSQLVLMRERGIPVVIGADAHRADRVGDGYMEALELLQDAGYAEVSFFIDRKRQDVPITAALASLPPLSVGAGLP</sequence>
<dbReference type="SUPFAM" id="SSF89550">
    <property type="entry name" value="PHP domain-like"/>
    <property type="match status" value="1"/>
</dbReference>
<dbReference type="EC" id="3.1.3.15" evidence="3 8"/>